<evidence type="ECO:0000256" key="7">
    <source>
        <dbReference type="ARBA" id="ARBA00023136"/>
    </source>
</evidence>
<dbReference type="AlphaFoldDB" id="A0A444QCQ1"/>
<evidence type="ECO:0000256" key="3">
    <source>
        <dbReference type="ARBA" id="ARBA00022448"/>
    </source>
</evidence>
<dbReference type="EMBL" id="RZNC01000002">
    <property type="protein sequence ID" value="RWZ64441.1"/>
    <property type="molecule type" value="Genomic_DNA"/>
</dbReference>
<keyword evidence="3" id="KW-0813">Transport</keyword>
<dbReference type="OrthoDB" id="3733837at2"/>
<reference evidence="9 10" key="1">
    <citation type="submission" date="2018-12" db="EMBL/GenBank/DDBJ databases">
        <authorList>
            <person name="Li F."/>
        </authorList>
    </citation>
    <scope>NUCLEOTIDE SEQUENCE [LARGE SCALE GENOMIC DNA]</scope>
    <source>
        <strain evidence="9 10">8H24J-4-2</strain>
    </source>
</reference>
<accession>A0A444QCQ1</accession>
<protein>
    <submittedName>
        <fullName evidence="9">Sodium:proton antiporter</fullName>
    </submittedName>
</protein>
<name>A0A444QCQ1_9MICO</name>
<feature type="transmembrane region" description="Helical" evidence="8">
    <location>
        <begin position="60"/>
        <end position="82"/>
    </location>
</feature>
<evidence type="ECO:0000256" key="6">
    <source>
        <dbReference type="ARBA" id="ARBA00022989"/>
    </source>
</evidence>
<organism evidence="9 10">
    <name type="scientific">Labedella populi</name>
    <dbReference type="NCBI Taxonomy" id="2498850"/>
    <lineage>
        <taxon>Bacteria</taxon>
        <taxon>Bacillati</taxon>
        <taxon>Actinomycetota</taxon>
        <taxon>Actinomycetes</taxon>
        <taxon>Micrococcales</taxon>
        <taxon>Microbacteriaceae</taxon>
        <taxon>Labedella</taxon>
    </lineage>
</organism>
<keyword evidence="4" id="KW-1003">Cell membrane</keyword>
<dbReference type="Proteomes" id="UP000288603">
    <property type="component" value="Unassembled WGS sequence"/>
</dbReference>
<dbReference type="PANTHER" id="PTHR34702">
    <property type="entry name" value="NA(+)/H(+) ANTIPORTER SUBUNIT F1"/>
    <property type="match status" value="1"/>
</dbReference>
<sequence length="87" mass="9089">MQIALVVAGVMFGIGALAAVYRIVTGPSLLDRVIASDVLVVTIMCVIGAEMAVNHHTDTLPVMLVLGMFGIIGSVSIARFMAKQDST</sequence>
<dbReference type="InterPro" id="IPR007208">
    <property type="entry name" value="MrpF/PhaF-like"/>
</dbReference>
<keyword evidence="7 8" id="KW-0472">Membrane</keyword>
<comment type="similarity">
    <text evidence="2">Belongs to the CPA3 antiporters (TC 2.A.63) subunit F family.</text>
</comment>
<dbReference type="GO" id="GO:0015385">
    <property type="term" value="F:sodium:proton antiporter activity"/>
    <property type="evidence" value="ECO:0007669"/>
    <property type="project" value="TreeGrafter"/>
</dbReference>
<evidence type="ECO:0000256" key="5">
    <source>
        <dbReference type="ARBA" id="ARBA00022692"/>
    </source>
</evidence>
<evidence type="ECO:0000256" key="4">
    <source>
        <dbReference type="ARBA" id="ARBA00022475"/>
    </source>
</evidence>
<proteinExistence type="inferred from homology"/>
<feature type="transmembrane region" description="Helical" evidence="8">
    <location>
        <begin position="34"/>
        <end position="53"/>
    </location>
</feature>
<dbReference type="GO" id="GO:0005886">
    <property type="term" value="C:plasma membrane"/>
    <property type="evidence" value="ECO:0007669"/>
    <property type="project" value="UniProtKB-SubCell"/>
</dbReference>
<dbReference type="RefSeq" id="WP_128498221.1">
    <property type="nucleotide sequence ID" value="NZ_RZNC01000002.1"/>
</dbReference>
<evidence type="ECO:0000313" key="9">
    <source>
        <dbReference type="EMBL" id="RWZ64441.1"/>
    </source>
</evidence>
<evidence type="ECO:0000256" key="1">
    <source>
        <dbReference type="ARBA" id="ARBA00004651"/>
    </source>
</evidence>
<dbReference type="Pfam" id="PF04066">
    <property type="entry name" value="MrpF_PhaF"/>
    <property type="match status" value="1"/>
</dbReference>
<evidence type="ECO:0000256" key="8">
    <source>
        <dbReference type="SAM" id="Phobius"/>
    </source>
</evidence>
<dbReference type="PANTHER" id="PTHR34702:SF1">
    <property type="entry name" value="NA(+)_H(+) ANTIPORTER SUBUNIT F"/>
    <property type="match status" value="1"/>
</dbReference>
<gene>
    <name evidence="9" type="ORF">ELQ92_06650</name>
</gene>
<evidence type="ECO:0000256" key="2">
    <source>
        <dbReference type="ARBA" id="ARBA00009212"/>
    </source>
</evidence>
<comment type="subcellular location">
    <subcellularLocation>
        <location evidence="1">Cell membrane</location>
        <topology evidence="1">Multi-pass membrane protein</topology>
    </subcellularLocation>
</comment>
<keyword evidence="6 8" id="KW-1133">Transmembrane helix</keyword>
<keyword evidence="10" id="KW-1185">Reference proteome</keyword>
<evidence type="ECO:0000313" key="10">
    <source>
        <dbReference type="Proteomes" id="UP000288603"/>
    </source>
</evidence>
<keyword evidence="5 8" id="KW-0812">Transmembrane</keyword>
<comment type="caution">
    <text evidence="9">The sequence shown here is derived from an EMBL/GenBank/DDBJ whole genome shotgun (WGS) entry which is preliminary data.</text>
</comment>